<evidence type="ECO:0000313" key="1">
    <source>
        <dbReference type="EMBL" id="KAF9417007.1"/>
    </source>
</evidence>
<gene>
    <name evidence="1" type="ORF">HW555_005835</name>
</gene>
<name>A0A835GH98_SPOEX</name>
<dbReference type="AlphaFoldDB" id="A0A835GH98"/>
<organism evidence="1 2">
    <name type="scientific">Spodoptera exigua</name>
    <name type="common">Beet armyworm</name>
    <name type="synonym">Noctua fulgens</name>
    <dbReference type="NCBI Taxonomy" id="7107"/>
    <lineage>
        <taxon>Eukaryota</taxon>
        <taxon>Metazoa</taxon>
        <taxon>Ecdysozoa</taxon>
        <taxon>Arthropoda</taxon>
        <taxon>Hexapoda</taxon>
        <taxon>Insecta</taxon>
        <taxon>Pterygota</taxon>
        <taxon>Neoptera</taxon>
        <taxon>Endopterygota</taxon>
        <taxon>Lepidoptera</taxon>
        <taxon>Glossata</taxon>
        <taxon>Ditrysia</taxon>
        <taxon>Noctuoidea</taxon>
        <taxon>Noctuidae</taxon>
        <taxon>Amphipyrinae</taxon>
        <taxon>Spodoptera</taxon>
    </lineage>
</organism>
<protein>
    <submittedName>
        <fullName evidence="1">Uncharacterized protein</fullName>
    </submittedName>
</protein>
<sequence>MDIYLIDILTSAQGISGRLAKAACQPGRPKCTNAILNTGRGPDCCLVMEKSNKSFRAGDRHNSFNEFTRIEPTEGECKIMCVDDRIPISFFSHHRRGLADGE</sequence>
<accession>A0A835GH98</accession>
<keyword evidence="2" id="KW-1185">Reference proteome</keyword>
<reference evidence="1" key="1">
    <citation type="submission" date="2020-08" db="EMBL/GenBank/DDBJ databases">
        <title>Spodoptera exigua strain:BAW_Kor-Di-RS1 Genome sequencing and assembly.</title>
        <authorList>
            <person name="Kim J."/>
            <person name="Nam H.Y."/>
            <person name="Kwon M."/>
            <person name="Choi J.H."/>
            <person name="Cho S.R."/>
            <person name="Kim G.-H."/>
        </authorList>
    </citation>
    <scope>NUCLEOTIDE SEQUENCE</scope>
    <source>
        <strain evidence="1">BAW_Kor-Di-RS1</strain>
        <tissue evidence="1">Whole-body</tissue>
    </source>
</reference>
<dbReference type="EMBL" id="JACKWZ010000080">
    <property type="protein sequence ID" value="KAF9417007.1"/>
    <property type="molecule type" value="Genomic_DNA"/>
</dbReference>
<comment type="caution">
    <text evidence="1">The sequence shown here is derived from an EMBL/GenBank/DDBJ whole genome shotgun (WGS) entry which is preliminary data.</text>
</comment>
<proteinExistence type="predicted"/>
<evidence type="ECO:0000313" key="2">
    <source>
        <dbReference type="Proteomes" id="UP000648187"/>
    </source>
</evidence>
<dbReference type="Proteomes" id="UP000648187">
    <property type="component" value="Unassembled WGS sequence"/>
</dbReference>